<keyword evidence="3 5" id="KW-1133">Transmembrane helix</keyword>
<dbReference type="AlphaFoldDB" id="A0A9W8M0S0"/>
<reference evidence="7" key="1">
    <citation type="submission" date="2022-07" db="EMBL/GenBank/DDBJ databases">
        <title>Phylogenomic reconstructions and comparative analyses of Kickxellomycotina fungi.</title>
        <authorList>
            <person name="Reynolds N.K."/>
            <person name="Stajich J.E."/>
            <person name="Barry K."/>
            <person name="Grigoriev I.V."/>
            <person name="Crous P."/>
            <person name="Smith M.E."/>
        </authorList>
    </citation>
    <scope>NUCLEOTIDE SEQUENCE</scope>
    <source>
        <strain evidence="7">NRRL 1566</strain>
    </source>
</reference>
<sequence length="403" mass="46627">MPDIDQFDGLPPLQGEERVQFLQKLTGLDIQLVDGSDLAVIIISFVFCLLTLLFLAYVWLNHNYRPIRAKTVKLCTLMYMVAITWLLGDLQMNNMVNLTGGWKHCRTWVVWVRILSSYAYSGMLMIRFYALDRIFNQSKPYKGRAMYAPAVGLTVVLLAYCLTCQFVDAKYISKYFDYVQICVVDSRFRYVSIGLMWVPWTVVLVLAFRLRNIQSSFNERYESLVICLLAYTILIKTTVIHATHPFYIFEKSYRQSETLIDAICSNAIIWLMLGYPAYQCMFNREKYETEWMQKLRQDGRIKRYSVKMQPVSHSTTGYSQIGGSTFQNPLRIEGSQCIDSDPLDSFRLLSQNNQTLTMDLIAQPSIMQRRPVVDFSTLQIEPNMLSANNDTSKITTSDMPKSY</sequence>
<feature type="transmembrane region" description="Helical" evidence="5">
    <location>
        <begin position="38"/>
        <end position="60"/>
    </location>
</feature>
<feature type="transmembrane region" description="Helical" evidence="5">
    <location>
        <begin position="72"/>
        <end position="88"/>
    </location>
</feature>
<accession>A0A9W8M0S0</accession>
<keyword evidence="4 5" id="KW-0472">Membrane</keyword>
<evidence type="ECO:0000256" key="3">
    <source>
        <dbReference type="ARBA" id="ARBA00022989"/>
    </source>
</evidence>
<dbReference type="InterPro" id="IPR017978">
    <property type="entry name" value="GPCR_3_C"/>
</dbReference>
<comment type="subcellular location">
    <subcellularLocation>
        <location evidence="1">Membrane</location>
        <topology evidence="1">Multi-pass membrane protein</topology>
    </subcellularLocation>
</comment>
<feature type="transmembrane region" description="Helical" evidence="5">
    <location>
        <begin position="259"/>
        <end position="278"/>
    </location>
</feature>
<dbReference type="Proteomes" id="UP001139887">
    <property type="component" value="Unassembled WGS sequence"/>
</dbReference>
<evidence type="ECO:0000256" key="1">
    <source>
        <dbReference type="ARBA" id="ARBA00004141"/>
    </source>
</evidence>
<evidence type="ECO:0000313" key="8">
    <source>
        <dbReference type="Proteomes" id="UP001139887"/>
    </source>
</evidence>
<dbReference type="Pfam" id="PF00003">
    <property type="entry name" value="7tm_3"/>
    <property type="match status" value="1"/>
</dbReference>
<comment type="caution">
    <text evidence="7">The sequence shown here is derived from an EMBL/GenBank/DDBJ whole genome shotgun (WGS) entry which is preliminary data.</text>
</comment>
<dbReference type="EMBL" id="JANBUW010000021">
    <property type="protein sequence ID" value="KAJ2850920.1"/>
    <property type="molecule type" value="Genomic_DNA"/>
</dbReference>
<keyword evidence="2 5" id="KW-0812">Transmembrane</keyword>
<feature type="transmembrane region" description="Helical" evidence="5">
    <location>
        <begin position="188"/>
        <end position="209"/>
    </location>
</feature>
<feature type="domain" description="G-protein coupled receptors family 3 profile" evidence="6">
    <location>
        <begin position="38"/>
        <end position="274"/>
    </location>
</feature>
<evidence type="ECO:0000256" key="2">
    <source>
        <dbReference type="ARBA" id="ARBA00022692"/>
    </source>
</evidence>
<organism evidence="7 8">
    <name type="scientific">Coemansia brasiliensis</name>
    <dbReference type="NCBI Taxonomy" id="2650707"/>
    <lineage>
        <taxon>Eukaryota</taxon>
        <taxon>Fungi</taxon>
        <taxon>Fungi incertae sedis</taxon>
        <taxon>Zoopagomycota</taxon>
        <taxon>Kickxellomycotina</taxon>
        <taxon>Kickxellomycetes</taxon>
        <taxon>Kickxellales</taxon>
        <taxon>Kickxellaceae</taxon>
        <taxon>Coemansia</taxon>
    </lineage>
</organism>
<dbReference type="GO" id="GO:0004930">
    <property type="term" value="F:G protein-coupled receptor activity"/>
    <property type="evidence" value="ECO:0007669"/>
    <property type="project" value="InterPro"/>
</dbReference>
<feature type="transmembrane region" description="Helical" evidence="5">
    <location>
        <begin position="221"/>
        <end position="239"/>
    </location>
</feature>
<evidence type="ECO:0000256" key="4">
    <source>
        <dbReference type="ARBA" id="ARBA00023136"/>
    </source>
</evidence>
<proteinExistence type="predicted"/>
<evidence type="ECO:0000313" key="7">
    <source>
        <dbReference type="EMBL" id="KAJ2850920.1"/>
    </source>
</evidence>
<evidence type="ECO:0000256" key="5">
    <source>
        <dbReference type="SAM" id="Phobius"/>
    </source>
</evidence>
<feature type="transmembrane region" description="Helical" evidence="5">
    <location>
        <begin position="108"/>
        <end position="126"/>
    </location>
</feature>
<evidence type="ECO:0000259" key="6">
    <source>
        <dbReference type="Pfam" id="PF00003"/>
    </source>
</evidence>
<name>A0A9W8M0S0_9FUNG</name>
<keyword evidence="8" id="KW-1185">Reference proteome</keyword>
<protein>
    <recommendedName>
        <fullName evidence="6">G-protein coupled receptors family 3 profile domain-containing protein</fullName>
    </recommendedName>
</protein>
<dbReference type="GO" id="GO:0016020">
    <property type="term" value="C:membrane"/>
    <property type="evidence" value="ECO:0007669"/>
    <property type="project" value="UniProtKB-SubCell"/>
</dbReference>
<dbReference type="OrthoDB" id="5534832at2759"/>
<gene>
    <name evidence="7" type="ORF">IWW36_001546</name>
</gene>
<feature type="transmembrane region" description="Helical" evidence="5">
    <location>
        <begin position="147"/>
        <end position="168"/>
    </location>
</feature>